<comment type="caution">
    <text evidence="4">The sequence shown here is derived from an EMBL/GenBank/DDBJ whole genome shotgun (WGS) entry which is preliminary data.</text>
</comment>
<dbReference type="AlphaFoldDB" id="A0A835INT3"/>
<feature type="compositionally biased region" description="Basic and acidic residues" evidence="3">
    <location>
        <begin position="160"/>
        <end position="173"/>
    </location>
</feature>
<sequence length="248" mass="27451">MGALHAIKKNIVVSCAGGNNGPAPGTVSNLAPWLISVGASSIDRTVRSSVVLGNGLNIKVLVNTPQGILETSSGLLGRRNIYNIVTAVAVGIVVGAPLEGIVRVTKQGREKVKKRAHKKYRKKHSSSQSWRRERIRSQGKSLRNAHQVQVMTKQNDGYESDSHEGRGERSEVGRRVTKIGFEIKLHSSDFQSDHVEGMTKNGHVARHRKRKHDIRSQDLILALHIIPRITMAGMGKERDMDQDKDKRR</sequence>
<feature type="compositionally biased region" description="Polar residues" evidence="3">
    <location>
        <begin position="138"/>
        <end position="157"/>
    </location>
</feature>
<comment type="similarity">
    <text evidence="1">Belongs to the peptidase S8 family.</text>
</comment>
<evidence type="ECO:0000313" key="5">
    <source>
        <dbReference type="Proteomes" id="UP000631114"/>
    </source>
</evidence>
<organism evidence="4 5">
    <name type="scientific">Coptis chinensis</name>
    <dbReference type="NCBI Taxonomy" id="261450"/>
    <lineage>
        <taxon>Eukaryota</taxon>
        <taxon>Viridiplantae</taxon>
        <taxon>Streptophyta</taxon>
        <taxon>Embryophyta</taxon>
        <taxon>Tracheophyta</taxon>
        <taxon>Spermatophyta</taxon>
        <taxon>Magnoliopsida</taxon>
        <taxon>Ranunculales</taxon>
        <taxon>Ranunculaceae</taxon>
        <taxon>Coptidoideae</taxon>
        <taxon>Coptis</taxon>
    </lineage>
</organism>
<evidence type="ECO:0000256" key="3">
    <source>
        <dbReference type="SAM" id="MobiDB-lite"/>
    </source>
</evidence>
<dbReference type="GO" id="GO:0006508">
    <property type="term" value="P:proteolysis"/>
    <property type="evidence" value="ECO:0007669"/>
    <property type="project" value="InterPro"/>
</dbReference>
<dbReference type="Gene3D" id="3.50.30.30">
    <property type="match status" value="1"/>
</dbReference>
<evidence type="ECO:0000313" key="4">
    <source>
        <dbReference type="EMBL" id="KAF9620624.1"/>
    </source>
</evidence>
<dbReference type="PANTHER" id="PTHR10795">
    <property type="entry name" value="PROPROTEIN CONVERTASE SUBTILISIN/KEXIN"/>
    <property type="match status" value="1"/>
</dbReference>
<dbReference type="GO" id="GO:0004252">
    <property type="term" value="F:serine-type endopeptidase activity"/>
    <property type="evidence" value="ECO:0007669"/>
    <property type="project" value="InterPro"/>
</dbReference>
<feature type="compositionally biased region" description="Basic residues" evidence="3">
    <location>
        <begin position="111"/>
        <end position="125"/>
    </location>
</feature>
<dbReference type="Proteomes" id="UP000631114">
    <property type="component" value="Unassembled WGS sequence"/>
</dbReference>
<keyword evidence="5" id="KW-1185">Reference proteome</keyword>
<reference evidence="4 5" key="1">
    <citation type="submission" date="2020-10" db="EMBL/GenBank/DDBJ databases">
        <title>The Coptis chinensis genome and diversification of protoberbering-type alkaloids.</title>
        <authorList>
            <person name="Wang B."/>
            <person name="Shu S."/>
            <person name="Song C."/>
            <person name="Liu Y."/>
        </authorList>
    </citation>
    <scope>NUCLEOTIDE SEQUENCE [LARGE SCALE GENOMIC DNA]</scope>
    <source>
        <strain evidence="4">HL-2020</strain>
        <tissue evidence="4">Leaf</tissue>
    </source>
</reference>
<feature type="region of interest" description="Disordered" evidence="3">
    <location>
        <begin position="110"/>
        <end position="173"/>
    </location>
</feature>
<dbReference type="Gene3D" id="3.40.50.200">
    <property type="entry name" value="Peptidase S8/S53 domain"/>
    <property type="match status" value="1"/>
</dbReference>
<keyword evidence="2" id="KW-0732">Signal</keyword>
<dbReference type="OrthoDB" id="4803627at2759"/>
<dbReference type="SUPFAM" id="SSF52743">
    <property type="entry name" value="Subtilisin-like"/>
    <property type="match status" value="1"/>
</dbReference>
<dbReference type="InterPro" id="IPR045051">
    <property type="entry name" value="SBT"/>
</dbReference>
<dbReference type="InterPro" id="IPR036852">
    <property type="entry name" value="Peptidase_S8/S53_dom_sf"/>
</dbReference>
<proteinExistence type="inferred from homology"/>
<gene>
    <name evidence="4" type="ORF">IFM89_013650</name>
</gene>
<name>A0A835INT3_9MAGN</name>
<protein>
    <submittedName>
        <fullName evidence="4">Uncharacterized protein</fullName>
    </submittedName>
</protein>
<evidence type="ECO:0000256" key="1">
    <source>
        <dbReference type="ARBA" id="ARBA00011073"/>
    </source>
</evidence>
<evidence type="ECO:0000256" key="2">
    <source>
        <dbReference type="ARBA" id="ARBA00022729"/>
    </source>
</evidence>
<dbReference type="EMBL" id="JADFTS010000002">
    <property type="protein sequence ID" value="KAF9620624.1"/>
    <property type="molecule type" value="Genomic_DNA"/>
</dbReference>
<accession>A0A835INT3</accession>